<feature type="domain" description="TIL" evidence="6">
    <location>
        <begin position="206"/>
        <end position="259"/>
    </location>
</feature>
<dbReference type="InterPro" id="IPR002919">
    <property type="entry name" value="TIL_dom"/>
</dbReference>
<feature type="domain" description="TIL" evidence="6">
    <location>
        <begin position="641"/>
        <end position="695"/>
    </location>
</feature>
<organism evidence="7 8">
    <name type="scientific">Ditylenchus destructor</name>
    <dbReference type="NCBI Taxonomy" id="166010"/>
    <lineage>
        <taxon>Eukaryota</taxon>
        <taxon>Metazoa</taxon>
        <taxon>Ecdysozoa</taxon>
        <taxon>Nematoda</taxon>
        <taxon>Chromadorea</taxon>
        <taxon>Rhabditida</taxon>
        <taxon>Tylenchina</taxon>
        <taxon>Tylenchomorpha</taxon>
        <taxon>Sphaerularioidea</taxon>
        <taxon>Anguinidae</taxon>
        <taxon>Anguininae</taxon>
        <taxon>Ditylenchus</taxon>
    </lineage>
</organism>
<dbReference type="Pfam" id="PF01826">
    <property type="entry name" value="TIL"/>
    <property type="match status" value="15"/>
</dbReference>
<reference evidence="7" key="1">
    <citation type="submission" date="2022-01" db="EMBL/GenBank/DDBJ databases">
        <title>Genome Sequence Resource for Two Populations of Ditylenchus destructor, the Migratory Endoparasitic Phytonematode.</title>
        <authorList>
            <person name="Zhang H."/>
            <person name="Lin R."/>
            <person name="Xie B."/>
        </authorList>
    </citation>
    <scope>NUCLEOTIDE SEQUENCE</scope>
    <source>
        <strain evidence="7">BazhouSP</strain>
    </source>
</reference>
<feature type="domain" description="TIL" evidence="6">
    <location>
        <begin position="948"/>
        <end position="1003"/>
    </location>
</feature>
<dbReference type="CDD" id="cd19941">
    <property type="entry name" value="TIL"/>
    <property type="match status" value="14"/>
</dbReference>
<dbReference type="PANTHER" id="PTHR23259">
    <property type="entry name" value="RIDDLE"/>
    <property type="match status" value="1"/>
</dbReference>
<keyword evidence="3" id="KW-1015">Disulfide bond</keyword>
<evidence type="ECO:0000259" key="6">
    <source>
        <dbReference type="Pfam" id="PF01826"/>
    </source>
</evidence>
<dbReference type="GO" id="GO:0004867">
    <property type="term" value="F:serine-type endopeptidase inhibitor activity"/>
    <property type="evidence" value="ECO:0007669"/>
    <property type="project" value="UniProtKB-KW"/>
</dbReference>
<keyword evidence="2" id="KW-0722">Serine protease inhibitor</keyword>
<dbReference type="Gene3D" id="2.10.25.10">
    <property type="entry name" value="Laminin"/>
    <property type="match status" value="16"/>
</dbReference>
<dbReference type="EMBL" id="JAKKPZ010000152">
    <property type="protein sequence ID" value="KAI1700219.1"/>
    <property type="molecule type" value="Genomic_DNA"/>
</dbReference>
<dbReference type="InterPro" id="IPR036084">
    <property type="entry name" value="Ser_inhib-like_sf"/>
</dbReference>
<feature type="domain" description="TIL" evidence="6">
    <location>
        <begin position="883"/>
        <end position="941"/>
    </location>
</feature>
<evidence type="ECO:0000256" key="1">
    <source>
        <dbReference type="ARBA" id="ARBA00022690"/>
    </source>
</evidence>
<feature type="domain" description="TIL" evidence="6">
    <location>
        <begin position="516"/>
        <end position="574"/>
    </location>
</feature>
<keyword evidence="5" id="KW-0732">Signal</keyword>
<feature type="domain" description="TIL" evidence="6">
    <location>
        <begin position="73"/>
        <end position="130"/>
    </location>
</feature>
<evidence type="ECO:0000313" key="7">
    <source>
        <dbReference type="EMBL" id="KAI1700219.1"/>
    </source>
</evidence>
<keyword evidence="1" id="KW-0646">Protease inhibitor</keyword>
<protein>
    <submittedName>
        <fullName evidence="7">Trypsin inhibitor like cysteine rich domain-containing protein</fullName>
    </submittedName>
</protein>
<feature type="domain" description="TIL" evidence="6">
    <location>
        <begin position="266"/>
        <end position="322"/>
    </location>
</feature>
<evidence type="ECO:0000256" key="3">
    <source>
        <dbReference type="ARBA" id="ARBA00023157"/>
    </source>
</evidence>
<feature type="domain" description="TIL" evidence="6">
    <location>
        <begin position="138"/>
        <end position="196"/>
    </location>
</feature>
<feature type="domain" description="TIL" evidence="6">
    <location>
        <begin position="393"/>
        <end position="448"/>
    </location>
</feature>
<feature type="domain" description="TIL" evidence="6">
    <location>
        <begin position="823"/>
        <end position="876"/>
    </location>
</feature>
<feature type="domain" description="TIL" evidence="6">
    <location>
        <begin position="702"/>
        <end position="758"/>
    </location>
</feature>
<feature type="domain" description="TIL" evidence="6">
    <location>
        <begin position="456"/>
        <end position="509"/>
    </location>
</feature>
<dbReference type="Proteomes" id="UP001201812">
    <property type="component" value="Unassembled WGS sequence"/>
</dbReference>
<dbReference type="PANTHER" id="PTHR23259:SF70">
    <property type="entry name" value="ACCESSORY GLAND PROTEIN ACP62F-RELATED"/>
    <property type="match status" value="1"/>
</dbReference>
<accession>A0AAD4MNA3</accession>
<name>A0AAD4MNA3_9BILA</name>
<feature type="chain" id="PRO_5042106069" evidence="5">
    <location>
        <begin position="21"/>
        <end position="1208"/>
    </location>
</feature>
<feature type="signal peptide" evidence="5">
    <location>
        <begin position="1"/>
        <end position="20"/>
    </location>
</feature>
<evidence type="ECO:0000256" key="5">
    <source>
        <dbReference type="SAM" id="SignalP"/>
    </source>
</evidence>
<proteinExistence type="predicted"/>
<evidence type="ECO:0000256" key="2">
    <source>
        <dbReference type="ARBA" id="ARBA00022900"/>
    </source>
</evidence>
<evidence type="ECO:0000313" key="8">
    <source>
        <dbReference type="Proteomes" id="UP001201812"/>
    </source>
</evidence>
<evidence type="ECO:0000256" key="4">
    <source>
        <dbReference type="SAM" id="MobiDB-lite"/>
    </source>
</evidence>
<keyword evidence="8" id="KW-1185">Reference proteome</keyword>
<dbReference type="AlphaFoldDB" id="A0AAD4MNA3"/>
<sequence>MVSFSPGLLLLASFVCGILAVSPRDPDINLAPPRRQPPPPHHGSVQHHTPPPYIYPHLPEHSPSDGCENPNHCGENEKFYGENECASSCEPSCDKPHPRICNKKCNFNVCRCLPGFVRHPSRKCVPLSYCPLPEAPSCGKNEEYIDEHHCGTACEPSCLNPHPRVCTEQCLRNVCQCENGFVRHPVSKECILPSQCPKKYPIPPTCGENEEYTGGSRCDPTCDDPKRQRLCPLDYVVKCKCLPGFVRDTSGKCILENRCPKPKPVCGRNEEYVDDGKNCESLCDGAPKPHVPCEVLMAIPGCKCLPGFARHSSGNCIPKIFCHEPKPACPQNETYIASGSNCAEPTCKSPHRPKHLQCMDIFSGCQCSPGFVRDEESRKCIREDHCPKPKPACPQNETFQEHGSICERSCTQPQGPPACPLINYSGCRCSDGFVRNHDTGKCIRLSQCPRPEPPSCGENEKYAECGKQCEPSCDHPKPSGCIFLCAKGCLCLPGFVRHPSGKCVPESYCPEPKPECPQNETYVEHGSVCDEHACENPFPPSSNVKCLDNFSGCQCSPGFVREKGSRKCIRPNNCPSHGPVCGENEELNDGGLVCERRCDSKGAYQCDPDIAKQCRCKLNYVRLNNTTCVRLYNCPEPKPECPQNETYVEHGSRCEELTCKNANSQPFKCRDSFTGCQCTPGFVRESGKCIRPSNCPKPQPKCPQNERYVEHGSRCEERTCKNPYPSPSKCLDVFSGCQCSPGFARDKHSRKCIPLSHCPLRSCGENEVYKRGSYCEPTCHDPDARGECILLPELKCRCLSGFVRHDGKCVPLSHCPRPEPPSCGENEKYAECGKQCEPSCDHPKPSGCIFLCAKGCLCLPGFVRHPSGKCVPESYCPKPKPECPQNETYVEHGSNCDERTCENPFPPPSNIKCIDDFSGCQCSPGFVREKGSRKCIRPSHCPKPKPACSQNETFVEHGLKCESSCANPEEPEDCSLFDFTGCKCSPGFIRDKDSGKCVRADHCPKPKPTCRKNEVFVENGPGCQPTCFDPHPKYECPMLRTGCFCKFGHVRDPENKCVPESECGDSLIRAGDETFRHCCIDNGLSNEYLRVCNYTATIELTKLMIEYLSPNKSPRDRSSAVDVAGTVLKCFTGGKNVSDCCRGKGVKESCLPICSASLYDLSKGVSQTDPFKLMECLDLGNARPKDVARRILKLAQTGTECFAEANAH</sequence>
<feature type="region of interest" description="Disordered" evidence="4">
    <location>
        <begin position="27"/>
        <end position="55"/>
    </location>
</feature>
<feature type="domain" description="TIL" evidence="6">
    <location>
        <begin position="763"/>
        <end position="815"/>
    </location>
</feature>
<dbReference type="SUPFAM" id="SSF57567">
    <property type="entry name" value="Serine protease inhibitors"/>
    <property type="match status" value="16"/>
</dbReference>
<gene>
    <name evidence="7" type="ORF">DdX_16837</name>
</gene>
<feature type="domain" description="TIL" evidence="6">
    <location>
        <begin position="1010"/>
        <end position="1063"/>
    </location>
</feature>
<comment type="caution">
    <text evidence="7">The sequence shown here is derived from an EMBL/GenBank/DDBJ whole genome shotgun (WGS) entry which is preliminary data.</text>
</comment>
<dbReference type="InterPro" id="IPR051368">
    <property type="entry name" value="SerProtInhib-TIL_Domain"/>
</dbReference>
<feature type="domain" description="TIL" evidence="6">
    <location>
        <begin position="329"/>
        <end position="386"/>
    </location>
</feature>